<feature type="domain" description="3-dehydroquinate synthase C-terminal" evidence="3">
    <location>
        <begin position="3"/>
        <end position="111"/>
    </location>
</feature>
<reference evidence="4" key="1">
    <citation type="journal article" date="2014" name="Front. Microbiol.">
        <title>High frequency of phylogenetically diverse reductive dehalogenase-homologous genes in deep subseafloor sedimentary metagenomes.</title>
        <authorList>
            <person name="Kawai M."/>
            <person name="Futagami T."/>
            <person name="Toyoda A."/>
            <person name="Takaki Y."/>
            <person name="Nishi S."/>
            <person name="Hori S."/>
            <person name="Arai W."/>
            <person name="Tsubouchi T."/>
            <person name="Morono Y."/>
            <person name="Uchiyama I."/>
            <person name="Ito T."/>
            <person name="Fujiyama A."/>
            <person name="Inagaki F."/>
            <person name="Takami H."/>
        </authorList>
    </citation>
    <scope>NUCLEOTIDE SEQUENCE</scope>
    <source>
        <strain evidence="4">Expedition CK06-06</strain>
    </source>
</reference>
<evidence type="ECO:0000259" key="3">
    <source>
        <dbReference type="Pfam" id="PF24621"/>
    </source>
</evidence>
<dbReference type="PANTHER" id="PTHR43622">
    <property type="entry name" value="3-DEHYDROQUINATE SYNTHASE"/>
    <property type="match status" value="1"/>
</dbReference>
<evidence type="ECO:0000256" key="2">
    <source>
        <dbReference type="ARBA" id="ARBA00023239"/>
    </source>
</evidence>
<gene>
    <name evidence="4" type="ORF">S01H1_30168</name>
</gene>
<proteinExistence type="predicted"/>
<sequence length="144" mass="15989">LIDIIERSCQLKAKIVAEDEREESGQRAILNYGHTFAHAFEAVTGYRELLHGEAVAIGMLCASRLAERLGRIDRVVTERQVELLAKLDLPTSVPPLDRTKLLEAFRRDKKAEGGNVRFILPSRIGEVELVEGVDPDEALAALDD</sequence>
<feature type="non-terminal residue" evidence="4">
    <location>
        <position position="1"/>
    </location>
</feature>
<name>X0TQY7_9ZZZZ</name>
<dbReference type="Pfam" id="PF24621">
    <property type="entry name" value="DHQS_C"/>
    <property type="match status" value="1"/>
</dbReference>
<dbReference type="EMBL" id="BARS01018542">
    <property type="protein sequence ID" value="GAF95664.1"/>
    <property type="molecule type" value="Genomic_DNA"/>
</dbReference>
<protein>
    <recommendedName>
        <fullName evidence="3">3-dehydroquinate synthase C-terminal domain-containing protein</fullName>
    </recommendedName>
</protein>
<accession>X0TQY7</accession>
<comment type="caution">
    <text evidence="4">The sequence shown here is derived from an EMBL/GenBank/DDBJ whole genome shotgun (WGS) entry which is preliminary data.</text>
</comment>
<evidence type="ECO:0000313" key="4">
    <source>
        <dbReference type="EMBL" id="GAF95664.1"/>
    </source>
</evidence>
<dbReference type="PANTHER" id="PTHR43622:SF7">
    <property type="entry name" value="3-DEHYDROQUINATE SYNTHASE, CHLOROPLASTIC"/>
    <property type="match status" value="1"/>
</dbReference>
<dbReference type="Gene3D" id="1.20.1090.10">
    <property type="entry name" value="Dehydroquinate synthase-like - alpha domain"/>
    <property type="match status" value="1"/>
</dbReference>
<dbReference type="SUPFAM" id="SSF56796">
    <property type="entry name" value="Dehydroquinate synthase-like"/>
    <property type="match status" value="1"/>
</dbReference>
<dbReference type="InterPro" id="IPR050071">
    <property type="entry name" value="Dehydroquinate_synthase"/>
</dbReference>
<evidence type="ECO:0000256" key="1">
    <source>
        <dbReference type="ARBA" id="ARBA00023027"/>
    </source>
</evidence>
<dbReference type="InterPro" id="IPR056179">
    <property type="entry name" value="DHQS_C"/>
</dbReference>
<dbReference type="GO" id="GO:0003856">
    <property type="term" value="F:3-dehydroquinate synthase activity"/>
    <property type="evidence" value="ECO:0007669"/>
    <property type="project" value="TreeGrafter"/>
</dbReference>
<keyword evidence="1" id="KW-0520">NAD</keyword>
<dbReference type="GO" id="GO:0009073">
    <property type="term" value="P:aromatic amino acid family biosynthetic process"/>
    <property type="evidence" value="ECO:0007669"/>
    <property type="project" value="TreeGrafter"/>
</dbReference>
<keyword evidence="2" id="KW-0456">Lyase</keyword>
<organism evidence="4">
    <name type="scientific">marine sediment metagenome</name>
    <dbReference type="NCBI Taxonomy" id="412755"/>
    <lineage>
        <taxon>unclassified sequences</taxon>
        <taxon>metagenomes</taxon>
        <taxon>ecological metagenomes</taxon>
    </lineage>
</organism>
<dbReference type="AlphaFoldDB" id="X0TQY7"/>